<dbReference type="CDD" id="cd00609">
    <property type="entry name" value="AAT_like"/>
    <property type="match status" value="1"/>
</dbReference>
<comment type="catalytic activity">
    <reaction evidence="9">
        <text>O-phospho-L-threonine + H(+) = (R)-1-aminopropan-2-yl phosphate + CO2</text>
        <dbReference type="Rhea" id="RHEA:11492"/>
        <dbReference type="ChEBI" id="CHEBI:15378"/>
        <dbReference type="ChEBI" id="CHEBI:16526"/>
        <dbReference type="ChEBI" id="CHEBI:58563"/>
        <dbReference type="ChEBI" id="CHEBI:58675"/>
        <dbReference type="EC" id="4.1.1.81"/>
    </reaction>
</comment>
<dbReference type="InterPro" id="IPR004839">
    <property type="entry name" value="Aminotransferase_I/II_large"/>
</dbReference>
<dbReference type="InterPro" id="IPR015422">
    <property type="entry name" value="PyrdxlP-dep_Trfase_small"/>
</dbReference>
<keyword evidence="12" id="KW-1185">Reference proteome</keyword>
<evidence type="ECO:0000256" key="9">
    <source>
        <dbReference type="ARBA" id="ARBA00048531"/>
    </source>
</evidence>
<dbReference type="InterPro" id="IPR005860">
    <property type="entry name" value="CobD"/>
</dbReference>
<evidence type="ECO:0000313" key="11">
    <source>
        <dbReference type="EMBL" id="GHD08543.1"/>
    </source>
</evidence>
<dbReference type="AlphaFoldDB" id="A0A8J3DSJ2"/>
<evidence type="ECO:0000256" key="8">
    <source>
        <dbReference type="ARBA" id="ARBA00029996"/>
    </source>
</evidence>
<dbReference type="UniPathway" id="UPA00148"/>
<dbReference type="GO" id="GO:0009236">
    <property type="term" value="P:cobalamin biosynthetic process"/>
    <property type="evidence" value="ECO:0007669"/>
    <property type="project" value="UniProtKB-UniPathway"/>
</dbReference>
<evidence type="ECO:0000256" key="6">
    <source>
        <dbReference type="ARBA" id="ARBA00022898"/>
    </source>
</evidence>
<accession>A0A8J3DSJ2</accession>
<dbReference type="InterPro" id="IPR015421">
    <property type="entry name" value="PyrdxlP-dep_Trfase_major"/>
</dbReference>
<evidence type="ECO:0000259" key="10">
    <source>
        <dbReference type="Pfam" id="PF00155"/>
    </source>
</evidence>
<dbReference type="RefSeq" id="WP_189501846.1">
    <property type="nucleotide sequence ID" value="NZ_BMZQ01000001.1"/>
</dbReference>
<protein>
    <recommendedName>
        <fullName evidence="4">threonine-phosphate decarboxylase</fullName>
        <ecNumber evidence="4">4.1.1.81</ecNumber>
    </recommendedName>
    <alternativeName>
        <fullName evidence="8">L-threonine-O-3-phosphate decarboxylase</fullName>
    </alternativeName>
</protein>
<feature type="domain" description="Aminotransferase class I/classII large" evidence="10">
    <location>
        <begin position="64"/>
        <end position="323"/>
    </location>
</feature>
<dbReference type="PANTHER" id="PTHR42885:SF1">
    <property type="entry name" value="THREONINE-PHOSPHATE DECARBOXYLASE"/>
    <property type="match status" value="1"/>
</dbReference>
<dbReference type="EMBL" id="BMZQ01000001">
    <property type="protein sequence ID" value="GHD08543.1"/>
    <property type="molecule type" value="Genomic_DNA"/>
</dbReference>
<evidence type="ECO:0000313" key="12">
    <source>
        <dbReference type="Proteomes" id="UP000630142"/>
    </source>
</evidence>
<dbReference type="EC" id="4.1.1.81" evidence="4"/>
<comment type="caution">
    <text evidence="11">The sequence shown here is derived from an EMBL/GenBank/DDBJ whole genome shotgun (WGS) entry which is preliminary data.</text>
</comment>
<dbReference type="Gene3D" id="3.90.1150.10">
    <property type="entry name" value="Aspartate Aminotransferase, domain 1"/>
    <property type="match status" value="1"/>
</dbReference>
<evidence type="ECO:0000256" key="1">
    <source>
        <dbReference type="ARBA" id="ARBA00001933"/>
    </source>
</evidence>
<name>A0A8J3DSJ2_9HYPH</name>
<proteinExistence type="predicted"/>
<evidence type="ECO:0000256" key="2">
    <source>
        <dbReference type="ARBA" id="ARBA00003444"/>
    </source>
</evidence>
<keyword evidence="5" id="KW-0169">Cobalamin biosynthesis</keyword>
<evidence type="ECO:0000256" key="4">
    <source>
        <dbReference type="ARBA" id="ARBA00012285"/>
    </source>
</evidence>
<comment type="pathway">
    <text evidence="3">Cofactor biosynthesis; adenosylcobalamin biosynthesis.</text>
</comment>
<dbReference type="Pfam" id="PF00155">
    <property type="entry name" value="Aminotran_1_2"/>
    <property type="match status" value="1"/>
</dbReference>
<comment type="function">
    <text evidence="2">Decarboxylates L-threonine-O-3-phosphate to yield (R)-1-amino-2-propanol O-2-phosphate, the precursor for the linkage between the nucleotide loop and the corrin ring in cobalamin.</text>
</comment>
<gene>
    <name evidence="11" type="ORF">GCM10016234_08170</name>
</gene>
<evidence type="ECO:0000256" key="7">
    <source>
        <dbReference type="ARBA" id="ARBA00023239"/>
    </source>
</evidence>
<dbReference type="NCBIfam" id="TIGR01140">
    <property type="entry name" value="L_thr_O3P_dcar"/>
    <property type="match status" value="1"/>
</dbReference>
<dbReference type="SUPFAM" id="SSF53383">
    <property type="entry name" value="PLP-dependent transferases"/>
    <property type="match status" value="1"/>
</dbReference>
<comment type="cofactor">
    <cofactor evidence="1">
        <name>pyridoxal 5'-phosphate</name>
        <dbReference type="ChEBI" id="CHEBI:597326"/>
    </cofactor>
</comment>
<keyword evidence="7" id="KW-0456">Lyase</keyword>
<dbReference type="PANTHER" id="PTHR42885">
    <property type="entry name" value="HISTIDINOL-PHOSPHATE AMINOTRANSFERASE-RELATED"/>
    <property type="match status" value="1"/>
</dbReference>
<organism evidence="11 12">
    <name type="scientific">Tianweitania populi</name>
    <dbReference type="NCBI Taxonomy" id="1607949"/>
    <lineage>
        <taxon>Bacteria</taxon>
        <taxon>Pseudomonadati</taxon>
        <taxon>Pseudomonadota</taxon>
        <taxon>Alphaproteobacteria</taxon>
        <taxon>Hyphomicrobiales</taxon>
        <taxon>Phyllobacteriaceae</taxon>
        <taxon>Tianweitania</taxon>
    </lineage>
</organism>
<sequence length="342" mass="36460">MRNQADVSEVPDHGGSLARAEARFPEAPKPWIDLSTGINPHAYPFSPLPATAFSRLPEPAETAELARLAASTYGVANPSCIACGPGTQILLPLVMRLVELGRAAVLSPTYAEHARAAALVGHQVTETGAIDDLYDAVLAVIVNPNNPTGRVVPRAKLLDLAKHLHAKGGLLVVDEAFMEVGPEGESVAGDVGDGGLVVLRSFGKFFGLAGVRLGFVLAERWRAEWLNAQLGPWAVSGPTLHIAKEALADEAWKEAMRRRLGEEAARIDRVLSARGLEIVGGTSLFRYVQSAHAAALYQLLGEHGILVRPFRFADDVLRIGLPADDDALSRLEAALTAFRAQA</sequence>
<dbReference type="GO" id="GO:0030170">
    <property type="term" value="F:pyridoxal phosphate binding"/>
    <property type="evidence" value="ECO:0007669"/>
    <property type="project" value="InterPro"/>
</dbReference>
<evidence type="ECO:0000256" key="3">
    <source>
        <dbReference type="ARBA" id="ARBA00004953"/>
    </source>
</evidence>
<dbReference type="InterPro" id="IPR015424">
    <property type="entry name" value="PyrdxlP-dep_Trfase"/>
</dbReference>
<evidence type="ECO:0000256" key="5">
    <source>
        <dbReference type="ARBA" id="ARBA00022573"/>
    </source>
</evidence>
<keyword evidence="6" id="KW-0663">Pyridoxal phosphate</keyword>
<reference evidence="11" key="1">
    <citation type="journal article" date="2014" name="Int. J. Syst. Evol. Microbiol.">
        <title>Complete genome sequence of Corynebacterium casei LMG S-19264T (=DSM 44701T), isolated from a smear-ripened cheese.</title>
        <authorList>
            <consortium name="US DOE Joint Genome Institute (JGI-PGF)"/>
            <person name="Walter F."/>
            <person name="Albersmeier A."/>
            <person name="Kalinowski J."/>
            <person name="Ruckert C."/>
        </authorList>
    </citation>
    <scope>NUCLEOTIDE SEQUENCE</scope>
    <source>
        <strain evidence="11">KCTC 42249</strain>
    </source>
</reference>
<dbReference type="GO" id="GO:0048472">
    <property type="term" value="F:threonine-phosphate decarboxylase activity"/>
    <property type="evidence" value="ECO:0007669"/>
    <property type="project" value="UniProtKB-EC"/>
</dbReference>
<dbReference type="Gene3D" id="3.40.640.10">
    <property type="entry name" value="Type I PLP-dependent aspartate aminotransferase-like (Major domain)"/>
    <property type="match status" value="1"/>
</dbReference>
<reference evidence="11" key="2">
    <citation type="submission" date="2020-09" db="EMBL/GenBank/DDBJ databases">
        <authorList>
            <person name="Sun Q."/>
            <person name="Kim S."/>
        </authorList>
    </citation>
    <scope>NUCLEOTIDE SEQUENCE</scope>
    <source>
        <strain evidence="11">KCTC 42249</strain>
    </source>
</reference>
<dbReference type="Proteomes" id="UP000630142">
    <property type="component" value="Unassembled WGS sequence"/>
</dbReference>